<feature type="region of interest" description="Disordered" evidence="1">
    <location>
        <begin position="825"/>
        <end position="852"/>
    </location>
</feature>
<dbReference type="OrthoDB" id="1489065at2"/>
<accession>A0A098LD96</accession>
<gene>
    <name evidence="2" type="ORF">MYP_2118</name>
</gene>
<name>A0A098LD96_9BACT</name>
<dbReference type="PANTHER" id="PTHR30441">
    <property type="entry name" value="DUF748 DOMAIN-CONTAINING PROTEIN"/>
    <property type="match status" value="1"/>
</dbReference>
<dbReference type="EMBL" id="BBLT01000003">
    <property type="protein sequence ID" value="GAL84890.1"/>
    <property type="molecule type" value="Genomic_DNA"/>
</dbReference>
<reference evidence="2 3" key="1">
    <citation type="submission" date="2014-09" db="EMBL/GenBank/DDBJ databases">
        <title>Sporocytophaga myxococcoides PG-01 genome sequencing.</title>
        <authorList>
            <person name="Liu L."/>
            <person name="Gao P.J."/>
            <person name="Chen G.J."/>
            <person name="Wang L.S."/>
        </authorList>
    </citation>
    <scope>NUCLEOTIDE SEQUENCE [LARGE SCALE GENOMIC DNA]</scope>
    <source>
        <strain evidence="2 3">PG-01</strain>
    </source>
</reference>
<dbReference type="PANTHER" id="PTHR30441:SF8">
    <property type="entry name" value="DUF748 DOMAIN-CONTAINING PROTEIN"/>
    <property type="match status" value="1"/>
</dbReference>
<organism evidence="2 3">
    <name type="scientific">Sporocytophaga myxococcoides</name>
    <dbReference type="NCBI Taxonomy" id="153721"/>
    <lineage>
        <taxon>Bacteria</taxon>
        <taxon>Pseudomonadati</taxon>
        <taxon>Bacteroidota</taxon>
        <taxon>Cytophagia</taxon>
        <taxon>Cytophagales</taxon>
        <taxon>Cytophagaceae</taxon>
        <taxon>Sporocytophaga</taxon>
    </lineage>
</organism>
<dbReference type="AlphaFoldDB" id="A0A098LD96"/>
<dbReference type="STRING" id="153721.MYP_2118"/>
<dbReference type="Proteomes" id="UP000030185">
    <property type="component" value="Unassembled WGS sequence"/>
</dbReference>
<evidence type="ECO:0000256" key="1">
    <source>
        <dbReference type="SAM" id="MobiDB-lite"/>
    </source>
</evidence>
<keyword evidence="3" id="KW-1185">Reference proteome</keyword>
<evidence type="ECO:0000313" key="3">
    <source>
        <dbReference type="Proteomes" id="UP000030185"/>
    </source>
</evidence>
<dbReference type="GO" id="GO:0005886">
    <property type="term" value="C:plasma membrane"/>
    <property type="evidence" value="ECO:0007669"/>
    <property type="project" value="TreeGrafter"/>
</dbReference>
<protein>
    <submittedName>
        <fullName evidence="2">Uncharacterized protein</fullName>
    </submittedName>
</protein>
<dbReference type="InterPro" id="IPR052894">
    <property type="entry name" value="AsmA-related"/>
</dbReference>
<dbReference type="eggNOG" id="COG2982">
    <property type="taxonomic scope" value="Bacteria"/>
</dbReference>
<sequence length="852" mass="96988">MKELRIIGKVVLFIALVLLLLVGIVAGVVAFYKKEIIALTIKELNTYLTAKVDVDPNVEVSIFQKFPQITLEFKKVKIAESIEGSDLKLAEAGEVFLAFDPWDLLQKRYVISHLYVEDAKISIRTDKQGRANYEILKTDTTSASEDVGFNLKKIKLNNVELSFVNEIKDQGYYLLAKDLAAKIKLEQKRYNIGLDGKLVSHKIRAAGHDYFKGKNLEILSELILDNERDQFIVLPSNLKVENSEFDLSGSFAYKDKKFIDFEFKGKKGQIQTLVSLMPKKIAESFSSYASSGNIFFKSSVKGEISETKNPLIVVEFGISNTSIFHPDYKGRLEKVNLVGYFSNGNKHHAKTSFLKLSDISFSLNGKPVKGDFLLENFENPFIRFKAEGSLSLESIFSFYPVEKVKEATGNLDFDINFTGSSEELKKNPDQFNAGGQIVASKINVLIDNLPYKLSNISGDFLFNNNDIAVNDFKGNIGRSDFTINGLFKNVLARMFNKKRKLFVDADFVSRYLDVEELLSVGGKSSKKSSGDFNDKEEEKEERVFPFFKKYEVHLNCDIEKFSYRKFHAKNVKGVYSMKDPWISLERASCRLAGGKLVVNGSLNFASPSNIELTSETVLDGIQVDSIFYMCNNFDQKFIIDKNLKGEITGNVNLFMNMNEKFSVDDKSVVAKVDVKILNGQLNNFEPMQSLSRFIEEKELEHVRFSELKNTVYIEKRVITIPEMTIVTNVSTISVSGTHTFDHVMDYRLTVPLKNFKRKHKDKDEAFGAIEDDKRGQSVVFLTVKGTTDNYKIAYDTKRTKNKIKEDFKKEKRELLDIFKPKRRDNVSEDKATEPLEESQPKDDGLKFFDFDE</sequence>
<dbReference type="GO" id="GO:0090313">
    <property type="term" value="P:regulation of protein targeting to membrane"/>
    <property type="evidence" value="ECO:0007669"/>
    <property type="project" value="TreeGrafter"/>
</dbReference>
<dbReference type="RefSeq" id="WP_045462396.1">
    <property type="nucleotide sequence ID" value="NZ_BBLT01000003.1"/>
</dbReference>
<comment type="caution">
    <text evidence="2">The sequence shown here is derived from an EMBL/GenBank/DDBJ whole genome shotgun (WGS) entry which is preliminary data.</text>
</comment>
<proteinExistence type="predicted"/>
<evidence type="ECO:0000313" key="2">
    <source>
        <dbReference type="EMBL" id="GAL84890.1"/>
    </source>
</evidence>